<reference evidence="2 4" key="2">
    <citation type="submission" date="2019-03" db="EMBL/GenBank/DDBJ databases">
        <title>Genomic Encyclopedia of Type Strains, Phase IV (KMG-IV): sequencing the most valuable type-strain genomes for metagenomic binning, comparative biology and taxonomic classification.</title>
        <authorList>
            <person name="Goeker M."/>
        </authorList>
    </citation>
    <scope>NUCLEOTIDE SEQUENCE [LARGE SCALE GENOMIC DNA]</scope>
    <source>
        <strain evidence="2 4">DSM 20580</strain>
    </source>
</reference>
<keyword evidence="4" id="KW-1185">Reference proteome</keyword>
<sequence length="145" mass="16306">MKEAYIQDFEAWQNDFSFSIDIEVRFSETDLFGHLNNTVPFVYFEQARIGLMNDQKLMGAGLSTTSEKIPIVADLQCDFLGQIFFGETIQLYAKVAKYGSSSMDIHYMGVVNGEVRLTGRGALVQVDAKTGKAVKWSESQILQMQ</sequence>
<organism evidence="1 3">
    <name type="scientific">Kurthia zopfii</name>
    <dbReference type="NCBI Taxonomy" id="1650"/>
    <lineage>
        <taxon>Bacteria</taxon>
        <taxon>Bacillati</taxon>
        <taxon>Bacillota</taxon>
        <taxon>Bacilli</taxon>
        <taxon>Bacillales</taxon>
        <taxon>Caryophanaceae</taxon>
        <taxon>Kurthia</taxon>
    </lineage>
</organism>
<evidence type="ECO:0000313" key="4">
    <source>
        <dbReference type="Proteomes" id="UP000294641"/>
    </source>
</evidence>
<evidence type="ECO:0000313" key="2">
    <source>
        <dbReference type="EMBL" id="TDR40493.1"/>
    </source>
</evidence>
<dbReference type="Gene3D" id="3.10.129.10">
    <property type="entry name" value="Hotdog Thioesterase"/>
    <property type="match status" value="1"/>
</dbReference>
<dbReference type="EMBL" id="SNZG01000008">
    <property type="protein sequence ID" value="TDR40493.1"/>
    <property type="molecule type" value="Genomic_DNA"/>
</dbReference>
<dbReference type="Pfam" id="PF13279">
    <property type="entry name" value="4HBT_2"/>
    <property type="match status" value="1"/>
</dbReference>
<dbReference type="AlphaFoldDB" id="A0A2U3AER6"/>
<dbReference type="SUPFAM" id="SSF54637">
    <property type="entry name" value="Thioesterase/thiol ester dehydrase-isomerase"/>
    <property type="match status" value="1"/>
</dbReference>
<dbReference type="EMBL" id="UGNP01000001">
    <property type="protein sequence ID" value="STX10232.1"/>
    <property type="molecule type" value="Genomic_DNA"/>
</dbReference>
<proteinExistence type="predicted"/>
<dbReference type="InterPro" id="IPR029069">
    <property type="entry name" value="HotDog_dom_sf"/>
</dbReference>
<evidence type="ECO:0000313" key="1">
    <source>
        <dbReference type="EMBL" id="STX10232.1"/>
    </source>
</evidence>
<keyword evidence="1" id="KW-0378">Hydrolase</keyword>
<dbReference type="PANTHER" id="PTHR31793">
    <property type="entry name" value="4-HYDROXYBENZOYL-COA THIOESTERASE FAMILY MEMBER"/>
    <property type="match status" value="1"/>
</dbReference>
<dbReference type="Proteomes" id="UP000294641">
    <property type="component" value="Unassembled WGS sequence"/>
</dbReference>
<dbReference type="InterPro" id="IPR050563">
    <property type="entry name" value="4-hydroxybenzoyl-CoA_TE"/>
</dbReference>
<gene>
    <name evidence="2" type="ORF">DFR61_1083</name>
    <name evidence="1" type="ORF">NCTC10597_01948</name>
</gene>
<dbReference type="Proteomes" id="UP000254330">
    <property type="component" value="Unassembled WGS sequence"/>
</dbReference>
<name>A0A2U3AER6_9BACL</name>
<dbReference type="RefSeq" id="WP_109348986.1">
    <property type="nucleotide sequence ID" value="NZ_BJUE01000004.1"/>
</dbReference>
<dbReference type="GO" id="GO:0047617">
    <property type="term" value="F:fatty acyl-CoA hydrolase activity"/>
    <property type="evidence" value="ECO:0007669"/>
    <property type="project" value="TreeGrafter"/>
</dbReference>
<accession>A0A2U3AER6</accession>
<protein>
    <submittedName>
        <fullName evidence="1 2">Acyl-CoA thioester hydrolase</fullName>
    </submittedName>
</protein>
<comment type="caution">
    <text evidence="1">The sequence shown here is derived from an EMBL/GenBank/DDBJ whole genome shotgun (WGS) entry which is preliminary data.</text>
</comment>
<dbReference type="PANTHER" id="PTHR31793:SF24">
    <property type="entry name" value="LONG-CHAIN ACYL-COA THIOESTERASE FADM"/>
    <property type="match status" value="1"/>
</dbReference>
<dbReference type="OrthoDB" id="9799036at2"/>
<reference evidence="1 3" key="1">
    <citation type="submission" date="2018-06" db="EMBL/GenBank/DDBJ databases">
        <authorList>
            <consortium name="Pathogen Informatics"/>
            <person name="Doyle S."/>
        </authorList>
    </citation>
    <scope>NUCLEOTIDE SEQUENCE [LARGE SCALE GENOMIC DNA]</scope>
    <source>
        <strain evidence="1 3">NCTC10597</strain>
    </source>
</reference>
<dbReference type="CDD" id="cd00586">
    <property type="entry name" value="4HBT"/>
    <property type="match status" value="1"/>
</dbReference>
<evidence type="ECO:0000313" key="3">
    <source>
        <dbReference type="Proteomes" id="UP000254330"/>
    </source>
</evidence>